<keyword evidence="2" id="KW-1185">Reference proteome</keyword>
<dbReference type="EMBL" id="BSXS01001226">
    <property type="protein sequence ID" value="GME75502.1"/>
    <property type="molecule type" value="Genomic_DNA"/>
</dbReference>
<sequence length="186" mass="21101">MNSRLFQIIATSFLLLTVNVEALKDWQTKFHLPYGDGYLTGCQQSIGKSLVFDYGKKSSSSGHGKRNTAVYLQTCIYPPAIGSWFLCIDELVNHDEKMIKTIANRISDKCVTYTNKTMGAQFYLDNFNNATKYEIDSSSIKNKTLPIYSPTLPNMTFAKGYARDLNVFYENYDHATYFGAVCPSYH</sequence>
<reference evidence="1" key="1">
    <citation type="submission" date="2023-04" db="EMBL/GenBank/DDBJ databases">
        <title>Ambrosiozyma monospora NBRC 10751.</title>
        <authorList>
            <person name="Ichikawa N."/>
            <person name="Sato H."/>
            <person name="Tonouchi N."/>
        </authorList>
    </citation>
    <scope>NUCLEOTIDE SEQUENCE</scope>
    <source>
        <strain evidence="1">NBRC 10751</strain>
    </source>
</reference>
<accession>A0ACB5SXG9</accession>
<proteinExistence type="predicted"/>
<comment type="caution">
    <text evidence="1">The sequence shown here is derived from an EMBL/GenBank/DDBJ whole genome shotgun (WGS) entry which is preliminary data.</text>
</comment>
<evidence type="ECO:0000313" key="2">
    <source>
        <dbReference type="Proteomes" id="UP001165064"/>
    </source>
</evidence>
<organism evidence="1 2">
    <name type="scientific">Ambrosiozyma monospora</name>
    <name type="common">Yeast</name>
    <name type="synonym">Endomycopsis monosporus</name>
    <dbReference type="NCBI Taxonomy" id="43982"/>
    <lineage>
        <taxon>Eukaryota</taxon>
        <taxon>Fungi</taxon>
        <taxon>Dikarya</taxon>
        <taxon>Ascomycota</taxon>
        <taxon>Saccharomycotina</taxon>
        <taxon>Pichiomycetes</taxon>
        <taxon>Pichiales</taxon>
        <taxon>Pichiaceae</taxon>
        <taxon>Ambrosiozyma</taxon>
    </lineage>
</organism>
<evidence type="ECO:0000313" key="1">
    <source>
        <dbReference type="EMBL" id="GME75502.1"/>
    </source>
</evidence>
<dbReference type="Proteomes" id="UP001165064">
    <property type="component" value="Unassembled WGS sequence"/>
</dbReference>
<protein>
    <submittedName>
        <fullName evidence="1">Unnamed protein product</fullName>
    </submittedName>
</protein>
<name>A0ACB5SXG9_AMBMO</name>
<gene>
    <name evidence="1" type="ORF">Amon02_000218600</name>
</gene>